<dbReference type="Proteomes" id="UP000606786">
    <property type="component" value="Unassembled WGS sequence"/>
</dbReference>
<organism evidence="2 3">
    <name type="scientific">Ceratitis capitata</name>
    <name type="common">Mediterranean fruit fly</name>
    <name type="synonym">Tephritis capitata</name>
    <dbReference type="NCBI Taxonomy" id="7213"/>
    <lineage>
        <taxon>Eukaryota</taxon>
        <taxon>Metazoa</taxon>
        <taxon>Ecdysozoa</taxon>
        <taxon>Arthropoda</taxon>
        <taxon>Hexapoda</taxon>
        <taxon>Insecta</taxon>
        <taxon>Pterygota</taxon>
        <taxon>Neoptera</taxon>
        <taxon>Endopterygota</taxon>
        <taxon>Diptera</taxon>
        <taxon>Brachycera</taxon>
        <taxon>Muscomorpha</taxon>
        <taxon>Tephritoidea</taxon>
        <taxon>Tephritidae</taxon>
        <taxon>Ceratitis</taxon>
        <taxon>Ceratitis</taxon>
    </lineage>
</organism>
<keyword evidence="3" id="KW-1185">Reference proteome</keyword>
<comment type="caution">
    <text evidence="2">The sequence shown here is derived from an EMBL/GenBank/DDBJ whole genome shotgun (WGS) entry which is preliminary data.</text>
</comment>
<feature type="domain" description="Transposable element P transposase-like RNase H" evidence="1">
    <location>
        <begin position="53"/>
        <end position="100"/>
    </location>
</feature>
<sequence length="180" mass="20764">MPKERMEEIAVCPLSYEDSDDDRKDNMDEYTKICEYEHYAQVSRAYHRNALKQTLEKIVRDMTALERECQIVFDEVAIKRDLTSNKTQDVIDGFVDNGQGVELIWVLILVSQHMRCNILLRGGCQFTFCVESFSKTGSNCEEDDDINLDWTVAQDDEEGINLEQNTVENVDVPDVHFANV</sequence>
<evidence type="ECO:0000313" key="3">
    <source>
        <dbReference type="Proteomes" id="UP000606786"/>
    </source>
</evidence>
<name>A0A811UVV1_CERCA</name>
<proteinExistence type="predicted"/>
<evidence type="ECO:0000259" key="1">
    <source>
        <dbReference type="Pfam" id="PF21787"/>
    </source>
</evidence>
<evidence type="ECO:0000313" key="2">
    <source>
        <dbReference type="EMBL" id="CAD7003319.1"/>
    </source>
</evidence>
<reference evidence="2" key="1">
    <citation type="submission" date="2020-11" db="EMBL/GenBank/DDBJ databases">
        <authorList>
            <person name="Whitehead M."/>
        </authorList>
    </citation>
    <scope>NUCLEOTIDE SEQUENCE</scope>
    <source>
        <strain evidence="2">EGII</strain>
    </source>
</reference>
<gene>
    <name evidence="2" type="ORF">CCAP1982_LOCUS11780</name>
</gene>
<dbReference type="AlphaFoldDB" id="A0A811UVV1"/>
<accession>A0A811UVV1</accession>
<dbReference type="Pfam" id="PF21787">
    <property type="entry name" value="TNP-like_RNaseH_N"/>
    <property type="match status" value="1"/>
</dbReference>
<dbReference type="EMBL" id="CAJHJT010000034">
    <property type="protein sequence ID" value="CAD7003319.1"/>
    <property type="molecule type" value="Genomic_DNA"/>
</dbReference>
<dbReference type="InterPro" id="IPR048365">
    <property type="entry name" value="TNP-like_RNaseH_N"/>
</dbReference>
<protein>
    <submittedName>
        <fullName evidence="2">(Mediterranean fruit fly) hypothetical protein</fullName>
    </submittedName>
</protein>